<dbReference type="Gene3D" id="1.10.20.10">
    <property type="entry name" value="Histone, subunit A"/>
    <property type="match status" value="1"/>
</dbReference>
<dbReference type="GO" id="GO:0000124">
    <property type="term" value="C:SAGA complex"/>
    <property type="evidence" value="ECO:0007669"/>
    <property type="project" value="TreeGrafter"/>
</dbReference>
<comment type="caution">
    <text evidence="7">The sequence shown here is derived from an EMBL/GenBank/DDBJ whole genome shotgun (WGS) entry which is preliminary data.</text>
</comment>
<keyword evidence="4" id="KW-0804">Transcription</keyword>
<dbReference type="GO" id="GO:0016251">
    <property type="term" value="F:RNA polymerase II general transcription initiation factor activity"/>
    <property type="evidence" value="ECO:0007669"/>
    <property type="project" value="TreeGrafter"/>
</dbReference>
<keyword evidence="3" id="KW-0805">Transcription regulation</keyword>
<dbReference type="PANTHER" id="PTHR48068:SF4">
    <property type="entry name" value="TATA-BOX BINDING PROTEIN ASSOCIATED FACTOR 9"/>
    <property type="match status" value="1"/>
</dbReference>
<evidence type="ECO:0000256" key="3">
    <source>
        <dbReference type="ARBA" id="ARBA00023015"/>
    </source>
</evidence>
<dbReference type="Pfam" id="PF02291">
    <property type="entry name" value="TFIID-31kDa"/>
    <property type="match status" value="1"/>
</dbReference>
<organism evidence="7 8">
    <name type="scientific">Hyaloperonospora brassicae</name>
    <name type="common">Brassica downy mildew</name>
    <name type="synonym">Peronospora brassicae</name>
    <dbReference type="NCBI Taxonomy" id="162125"/>
    <lineage>
        <taxon>Eukaryota</taxon>
        <taxon>Sar</taxon>
        <taxon>Stramenopiles</taxon>
        <taxon>Oomycota</taxon>
        <taxon>Peronosporomycetes</taxon>
        <taxon>Peronosporales</taxon>
        <taxon>Peronosporaceae</taxon>
        <taxon>Hyaloperonospora</taxon>
    </lineage>
</organism>
<evidence type="ECO:0000313" key="7">
    <source>
        <dbReference type="EMBL" id="CAI5742263.1"/>
    </source>
</evidence>
<dbReference type="InterPro" id="IPR009072">
    <property type="entry name" value="Histone-fold"/>
</dbReference>
<evidence type="ECO:0000313" key="8">
    <source>
        <dbReference type="Proteomes" id="UP001162031"/>
    </source>
</evidence>
<evidence type="ECO:0000256" key="1">
    <source>
        <dbReference type="ARBA" id="ARBA00004123"/>
    </source>
</evidence>
<evidence type="ECO:0000256" key="5">
    <source>
        <dbReference type="ARBA" id="ARBA00023242"/>
    </source>
</evidence>
<dbReference type="GO" id="GO:0046982">
    <property type="term" value="F:protein heterodimerization activity"/>
    <property type="evidence" value="ECO:0007669"/>
    <property type="project" value="InterPro"/>
</dbReference>
<protein>
    <recommendedName>
        <fullName evidence="9">Transcription initiation factor TFIID subunit 9</fullName>
    </recommendedName>
</protein>
<reference evidence="7" key="1">
    <citation type="submission" date="2022-12" db="EMBL/GenBank/DDBJ databases">
        <authorList>
            <person name="Webb A."/>
        </authorList>
    </citation>
    <scope>NUCLEOTIDE SEQUENCE</scope>
    <source>
        <strain evidence="7">Hp1</strain>
    </source>
</reference>
<feature type="region of interest" description="Disordered" evidence="6">
    <location>
        <begin position="139"/>
        <end position="199"/>
    </location>
</feature>
<name>A0AAV0V1X4_HYABA</name>
<dbReference type="GO" id="GO:0003713">
    <property type="term" value="F:transcription coactivator activity"/>
    <property type="evidence" value="ECO:0007669"/>
    <property type="project" value="TreeGrafter"/>
</dbReference>
<dbReference type="Proteomes" id="UP001162031">
    <property type="component" value="Unassembled WGS sequence"/>
</dbReference>
<sequence>MGSDNKRLHDDEDHGSERAEGVDVQPLDVLCMENVLESMGVDRFEPRVVAQLLEFVHRYVTEVLVDAQEYSMFADKQTIDPDDIRLAIASRLSHHYAQAPPRELTMELADKRNSISLPPISNEYGVRLPPLQYQLVTKESDRQDPLLNKMPSTPRVGDATGSAAGFPNAARPPMHPRMEGSRNKRFARSPLSINIHPRK</sequence>
<dbReference type="SUPFAM" id="SSF47113">
    <property type="entry name" value="Histone-fold"/>
    <property type="match status" value="1"/>
</dbReference>
<dbReference type="AlphaFoldDB" id="A0AAV0V1X4"/>
<evidence type="ECO:0008006" key="9">
    <source>
        <dbReference type="Google" id="ProtNLM"/>
    </source>
</evidence>
<dbReference type="InterPro" id="IPR003162">
    <property type="entry name" value="TFIID-31"/>
</dbReference>
<dbReference type="EMBL" id="CANTFL010001465">
    <property type="protein sequence ID" value="CAI5742263.1"/>
    <property type="molecule type" value="Genomic_DNA"/>
</dbReference>
<dbReference type="GO" id="GO:0005669">
    <property type="term" value="C:transcription factor TFIID complex"/>
    <property type="evidence" value="ECO:0007669"/>
    <property type="project" value="TreeGrafter"/>
</dbReference>
<proteinExistence type="inferred from homology"/>
<dbReference type="GO" id="GO:0051123">
    <property type="term" value="P:RNA polymerase II preinitiation complex assembly"/>
    <property type="evidence" value="ECO:0007669"/>
    <property type="project" value="TreeGrafter"/>
</dbReference>
<evidence type="ECO:0000256" key="6">
    <source>
        <dbReference type="SAM" id="MobiDB-lite"/>
    </source>
</evidence>
<comment type="similarity">
    <text evidence="2">Belongs to the TAF9 family.</text>
</comment>
<dbReference type="PANTHER" id="PTHR48068">
    <property type="entry name" value="TAF9 RNA POLYMERASE II, TATA BOX-BINDING PROTEIN (TBP)-ASSOCIATED FACTOR"/>
    <property type="match status" value="1"/>
</dbReference>
<feature type="region of interest" description="Disordered" evidence="6">
    <location>
        <begin position="1"/>
        <end position="21"/>
    </location>
</feature>
<keyword evidence="5" id="KW-0539">Nucleus</keyword>
<keyword evidence="8" id="KW-1185">Reference proteome</keyword>
<dbReference type="CDD" id="cd07979">
    <property type="entry name" value="HFD_TAF9"/>
    <property type="match status" value="1"/>
</dbReference>
<evidence type="ECO:0000256" key="2">
    <source>
        <dbReference type="ARBA" id="ARBA00007646"/>
    </source>
</evidence>
<evidence type="ECO:0000256" key="4">
    <source>
        <dbReference type="ARBA" id="ARBA00023163"/>
    </source>
</evidence>
<gene>
    <name evidence="7" type="ORF">HBR001_LOCUS8893</name>
</gene>
<comment type="subcellular location">
    <subcellularLocation>
        <location evidence="1">Nucleus</location>
    </subcellularLocation>
</comment>
<dbReference type="InterPro" id="IPR051431">
    <property type="entry name" value="TFIID_subunit_9"/>
</dbReference>
<accession>A0AAV0V1X4</accession>